<dbReference type="EMBL" id="KZ857393">
    <property type="protein sequence ID" value="RDX51693.1"/>
    <property type="molecule type" value="Genomic_DNA"/>
</dbReference>
<evidence type="ECO:0000313" key="3">
    <source>
        <dbReference type="Proteomes" id="UP000256964"/>
    </source>
</evidence>
<keyword evidence="3" id="KW-1185">Reference proteome</keyword>
<feature type="compositionally biased region" description="Basic and acidic residues" evidence="1">
    <location>
        <begin position="189"/>
        <end position="199"/>
    </location>
</feature>
<gene>
    <name evidence="2" type="ORF">OH76DRAFT_1481219</name>
</gene>
<feature type="compositionally biased region" description="Low complexity" evidence="1">
    <location>
        <begin position="45"/>
        <end position="57"/>
    </location>
</feature>
<evidence type="ECO:0000256" key="1">
    <source>
        <dbReference type="SAM" id="MobiDB-lite"/>
    </source>
</evidence>
<protein>
    <submittedName>
        <fullName evidence="2">Uncharacterized protein</fullName>
    </submittedName>
</protein>
<proteinExistence type="predicted"/>
<feature type="region of interest" description="Disordered" evidence="1">
    <location>
        <begin position="34"/>
        <end position="267"/>
    </location>
</feature>
<sequence>MTEYDYSPEAIERYQAKMKGVGKWATEQRYHAPTYTNPFLPEDQASSSRPAARTPARQETYPQPAPRHHDRPQPTRSRTLPAAAASPPPGHTSRAYAYAAQPDPRAPRPSSSSRNRTGSQPPAGRYPYPTPVAPGAHQAVPRASPAGYPPPPPGTRQVVMEYKYVPGQAIKLPPPRKGEQYIIVPPKGGRLEVVSDSRKSSSSHTRTMSHSHSSGSRSKGSSPTKASADPLFKRLLTNLTPKIEWGDGRSGGRSVRRDSSGRRSASR</sequence>
<dbReference type="AlphaFoldDB" id="A0A371DGR0"/>
<accession>A0A371DGR0</accession>
<feature type="compositionally biased region" description="Low complexity" evidence="1">
    <location>
        <begin position="200"/>
        <end position="225"/>
    </location>
</feature>
<reference evidence="2 3" key="1">
    <citation type="journal article" date="2018" name="Biotechnol. Biofuels">
        <title>Integrative visual omics of the white-rot fungus Polyporus brumalis exposes the biotechnological potential of its oxidative enzymes for delignifying raw plant biomass.</title>
        <authorList>
            <person name="Miyauchi S."/>
            <person name="Rancon A."/>
            <person name="Drula E."/>
            <person name="Hage H."/>
            <person name="Chaduli D."/>
            <person name="Favel A."/>
            <person name="Grisel S."/>
            <person name="Henrissat B."/>
            <person name="Herpoel-Gimbert I."/>
            <person name="Ruiz-Duenas F.J."/>
            <person name="Chevret D."/>
            <person name="Hainaut M."/>
            <person name="Lin J."/>
            <person name="Wang M."/>
            <person name="Pangilinan J."/>
            <person name="Lipzen A."/>
            <person name="Lesage-Meessen L."/>
            <person name="Navarro D."/>
            <person name="Riley R."/>
            <person name="Grigoriev I.V."/>
            <person name="Zhou S."/>
            <person name="Raouche S."/>
            <person name="Rosso M.N."/>
        </authorList>
    </citation>
    <scope>NUCLEOTIDE SEQUENCE [LARGE SCALE GENOMIC DNA]</scope>
    <source>
        <strain evidence="2 3">BRFM 1820</strain>
    </source>
</reference>
<evidence type="ECO:0000313" key="2">
    <source>
        <dbReference type="EMBL" id="RDX51693.1"/>
    </source>
</evidence>
<dbReference type="Proteomes" id="UP000256964">
    <property type="component" value="Unassembled WGS sequence"/>
</dbReference>
<organism evidence="2 3">
    <name type="scientific">Lentinus brumalis</name>
    <dbReference type="NCBI Taxonomy" id="2498619"/>
    <lineage>
        <taxon>Eukaryota</taxon>
        <taxon>Fungi</taxon>
        <taxon>Dikarya</taxon>
        <taxon>Basidiomycota</taxon>
        <taxon>Agaricomycotina</taxon>
        <taxon>Agaricomycetes</taxon>
        <taxon>Polyporales</taxon>
        <taxon>Polyporaceae</taxon>
        <taxon>Lentinus</taxon>
    </lineage>
</organism>
<feature type="compositionally biased region" description="Low complexity" evidence="1">
    <location>
        <begin position="94"/>
        <end position="121"/>
    </location>
</feature>
<name>A0A371DGR0_9APHY</name>
<dbReference type="OrthoDB" id="2976199at2759"/>